<feature type="transmembrane region" description="Helical" evidence="1">
    <location>
        <begin position="110"/>
        <end position="129"/>
    </location>
</feature>
<dbReference type="GeneID" id="30202447"/>
<keyword evidence="1" id="KW-0472">Membrane</keyword>
<feature type="transmembrane region" description="Helical" evidence="1">
    <location>
        <begin position="68"/>
        <end position="90"/>
    </location>
</feature>
<dbReference type="OrthoDB" id="3982491at2759"/>
<keyword evidence="3" id="KW-1185">Reference proteome</keyword>
<accession>A0A1E3NWF6</accession>
<dbReference type="EMBL" id="KV454214">
    <property type="protein sequence ID" value="ODQ57012.1"/>
    <property type="molecule type" value="Genomic_DNA"/>
</dbReference>
<dbReference type="AlphaFoldDB" id="A0A1E3NWF6"/>
<keyword evidence="1" id="KW-0812">Transmembrane</keyword>
<keyword evidence="1" id="KW-1133">Transmembrane helix</keyword>
<evidence type="ECO:0000313" key="3">
    <source>
        <dbReference type="Proteomes" id="UP000094112"/>
    </source>
</evidence>
<dbReference type="RefSeq" id="XP_019036219.1">
    <property type="nucleotide sequence ID" value="XM_019185201.1"/>
</dbReference>
<protein>
    <submittedName>
        <fullName evidence="2">Uncharacterized protein</fullName>
    </submittedName>
</protein>
<organism evidence="2 3">
    <name type="scientific">Wickerhamomyces anomalus (strain ATCC 58044 / CBS 1984 / NCYC 433 / NRRL Y-366-8)</name>
    <name type="common">Yeast</name>
    <name type="synonym">Hansenula anomala</name>
    <dbReference type="NCBI Taxonomy" id="683960"/>
    <lineage>
        <taxon>Eukaryota</taxon>
        <taxon>Fungi</taxon>
        <taxon>Dikarya</taxon>
        <taxon>Ascomycota</taxon>
        <taxon>Saccharomycotina</taxon>
        <taxon>Saccharomycetes</taxon>
        <taxon>Phaffomycetales</taxon>
        <taxon>Wickerhamomycetaceae</taxon>
        <taxon>Wickerhamomyces</taxon>
    </lineage>
</organism>
<gene>
    <name evidence="2" type="ORF">WICANDRAFT_81245</name>
</gene>
<name>A0A1E3NWF6_WICAA</name>
<sequence>MSFNEEKQDGVDIEDLTSRKNSETEVLKALELREAELDEYKLKLITRTNQASNQILENHHSMTVENRILNFFIFAFTIFIVLQFSLILIMKLDIDWPSLLQFISFEDFYQISWLCILVIVRCYIGVKIFRRLVKTNILFKLLNYQFMGFLKSTLMTMGINILVSMDYIGNHEHVNRVLDIVKQMSTVYKKINCLFVKSSKVTIFAVFNNSAGTIGDEDSPDVHDLQSFT</sequence>
<evidence type="ECO:0000313" key="2">
    <source>
        <dbReference type="EMBL" id="ODQ57012.1"/>
    </source>
</evidence>
<proteinExistence type="predicted"/>
<reference evidence="2 3" key="1">
    <citation type="journal article" date="2016" name="Proc. Natl. Acad. Sci. U.S.A.">
        <title>Comparative genomics of biotechnologically important yeasts.</title>
        <authorList>
            <person name="Riley R."/>
            <person name="Haridas S."/>
            <person name="Wolfe K.H."/>
            <person name="Lopes M.R."/>
            <person name="Hittinger C.T."/>
            <person name="Goeker M."/>
            <person name="Salamov A.A."/>
            <person name="Wisecaver J.H."/>
            <person name="Long T.M."/>
            <person name="Calvey C.H."/>
            <person name="Aerts A.L."/>
            <person name="Barry K.W."/>
            <person name="Choi C."/>
            <person name="Clum A."/>
            <person name="Coughlan A.Y."/>
            <person name="Deshpande S."/>
            <person name="Douglass A.P."/>
            <person name="Hanson S.J."/>
            <person name="Klenk H.-P."/>
            <person name="LaButti K.M."/>
            <person name="Lapidus A."/>
            <person name="Lindquist E.A."/>
            <person name="Lipzen A.M."/>
            <person name="Meier-Kolthoff J.P."/>
            <person name="Ohm R.A."/>
            <person name="Otillar R.P."/>
            <person name="Pangilinan J.L."/>
            <person name="Peng Y."/>
            <person name="Rokas A."/>
            <person name="Rosa C.A."/>
            <person name="Scheuner C."/>
            <person name="Sibirny A.A."/>
            <person name="Slot J.C."/>
            <person name="Stielow J.B."/>
            <person name="Sun H."/>
            <person name="Kurtzman C.P."/>
            <person name="Blackwell M."/>
            <person name="Grigoriev I.V."/>
            <person name="Jeffries T.W."/>
        </authorList>
    </citation>
    <scope>NUCLEOTIDE SEQUENCE [LARGE SCALE GENOMIC DNA]</scope>
    <source>
        <strain evidence="3">ATCC 58044 / CBS 1984 / NCYC 433 / NRRL Y-366-8</strain>
    </source>
</reference>
<dbReference type="Proteomes" id="UP000094112">
    <property type="component" value="Unassembled WGS sequence"/>
</dbReference>
<evidence type="ECO:0000256" key="1">
    <source>
        <dbReference type="SAM" id="Phobius"/>
    </source>
</evidence>
<feature type="transmembrane region" description="Helical" evidence="1">
    <location>
        <begin position="141"/>
        <end position="163"/>
    </location>
</feature>